<keyword evidence="2" id="KW-0732">Signal</keyword>
<evidence type="ECO:0000313" key="4">
    <source>
        <dbReference type="Proteomes" id="UP001066276"/>
    </source>
</evidence>
<dbReference type="Proteomes" id="UP001066276">
    <property type="component" value="Chromosome 12"/>
</dbReference>
<accession>A0AAV7KRP0</accession>
<feature type="compositionally biased region" description="Basic and acidic residues" evidence="1">
    <location>
        <begin position="60"/>
        <end position="78"/>
    </location>
</feature>
<organism evidence="3 4">
    <name type="scientific">Pleurodeles waltl</name>
    <name type="common">Iberian ribbed newt</name>
    <dbReference type="NCBI Taxonomy" id="8319"/>
    <lineage>
        <taxon>Eukaryota</taxon>
        <taxon>Metazoa</taxon>
        <taxon>Chordata</taxon>
        <taxon>Craniata</taxon>
        <taxon>Vertebrata</taxon>
        <taxon>Euteleostomi</taxon>
        <taxon>Amphibia</taxon>
        <taxon>Batrachia</taxon>
        <taxon>Caudata</taxon>
        <taxon>Salamandroidea</taxon>
        <taxon>Salamandridae</taxon>
        <taxon>Pleurodelinae</taxon>
        <taxon>Pleurodeles</taxon>
    </lineage>
</organism>
<evidence type="ECO:0000256" key="2">
    <source>
        <dbReference type="SAM" id="SignalP"/>
    </source>
</evidence>
<gene>
    <name evidence="3" type="ORF">NDU88_001034</name>
</gene>
<evidence type="ECO:0000256" key="1">
    <source>
        <dbReference type="SAM" id="MobiDB-lite"/>
    </source>
</evidence>
<dbReference type="AlphaFoldDB" id="A0AAV7KRP0"/>
<sequence length="111" mass="12517">MSLTISPLYFTQRKMKKLCLLLTTLLPLTLAHYVCDTYDPLTMKKLAILDLVARWDDTKAGRPGHSHDHTHGADELHGHTHKPNPFPLNNCRMFSHSCKEIKAKNPASRGG</sequence>
<feature type="region of interest" description="Disordered" evidence="1">
    <location>
        <begin position="60"/>
        <end position="82"/>
    </location>
</feature>
<evidence type="ECO:0000313" key="3">
    <source>
        <dbReference type="EMBL" id="KAJ1080845.1"/>
    </source>
</evidence>
<dbReference type="EMBL" id="JANPWB010000016">
    <property type="protein sequence ID" value="KAJ1080845.1"/>
    <property type="molecule type" value="Genomic_DNA"/>
</dbReference>
<keyword evidence="4" id="KW-1185">Reference proteome</keyword>
<name>A0AAV7KRP0_PLEWA</name>
<feature type="chain" id="PRO_5043742534" evidence="2">
    <location>
        <begin position="32"/>
        <end position="111"/>
    </location>
</feature>
<protein>
    <submittedName>
        <fullName evidence="3">Uncharacterized protein</fullName>
    </submittedName>
</protein>
<reference evidence="3" key="1">
    <citation type="journal article" date="2022" name="bioRxiv">
        <title>Sequencing and chromosome-scale assembly of the giantPleurodeles waltlgenome.</title>
        <authorList>
            <person name="Brown T."/>
            <person name="Elewa A."/>
            <person name="Iarovenko S."/>
            <person name="Subramanian E."/>
            <person name="Araus A.J."/>
            <person name="Petzold A."/>
            <person name="Susuki M."/>
            <person name="Suzuki K.-i.T."/>
            <person name="Hayashi T."/>
            <person name="Toyoda A."/>
            <person name="Oliveira C."/>
            <person name="Osipova E."/>
            <person name="Leigh N.D."/>
            <person name="Simon A."/>
            <person name="Yun M.H."/>
        </authorList>
    </citation>
    <scope>NUCLEOTIDE SEQUENCE</scope>
    <source>
        <strain evidence="3">20211129_DDA</strain>
        <tissue evidence="3">Liver</tissue>
    </source>
</reference>
<proteinExistence type="predicted"/>
<feature type="signal peptide" evidence="2">
    <location>
        <begin position="1"/>
        <end position="31"/>
    </location>
</feature>
<comment type="caution">
    <text evidence="3">The sequence shown here is derived from an EMBL/GenBank/DDBJ whole genome shotgun (WGS) entry which is preliminary data.</text>
</comment>